<evidence type="ECO:0000313" key="4">
    <source>
        <dbReference type="Proteomes" id="UP001205185"/>
    </source>
</evidence>
<accession>A0ABT1IE21</accession>
<keyword evidence="2" id="KW-0812">Transmembrane</keyword>
<feature type="region of interest" description="Disordered" evidence="1">
    <location>
        <begin position="130"/>
        <end position="170"/>
    </location>
</feature>
<evidence type="ECO:0000256" key="1">
    <source>
        <dbReference type="SAM" id="MobiDB-lite"/>
    </source>
</evidence>
<dbReference type="EMBL" id="JAMTCO010000008">
    <property type="protein sequence ID" value="MCP2270896.1"/>
    <property type="molecule type" value="Genomic_DNA"/>
</dbReference>
<protein>
    <submittedName>
        <fullName evidence="3">Uncharacterized protein</fullName>
    </submittedName>
</protein>
<feature type="transmembrane region" description="Helical" evidence="2">
    <location>
        <begin position="76"/>
        <end position="95"/>
    </location>
</feature>
<dbReference type="RefSeq" id="WP_253887860.1">
    <property type="nucleotide sequence ID" value="NZ_BAAAVB010000013.1"/>
</dbReference>
<gene>
    <name evidence="3" type="ORF">LV75_003408</name>
</gene>
<feature type="transmembrane region" description="Helical" evidence="2">
    <location>
        <begin position="52"/>
        <end position="69"/>
    </location>
</feature>
<comment type="caution">
    <text evidence="3">The sequence shown here is derived from an EMBL/GenBank/DDBJ whole genome shotgun (WGS) entry which is preliminary data.</text>
</comment>
<evidence type="ECO:0000256" key="2">
    <source>
        <dbReference type="SAM" id="Phobius"/>
    </source>
</evidence>
<keyword evidence="2" id="KW-1133">Transmembrane helix</keyword>
<keyword evidence="4" id="KW-1185">Reference proteome</keyword>
<name>A0ABT1IE21_9PSEU</name>
<feature type="transmembrane region" description="Helical" evidence="2">
    <location>
        <begin position="28"/>
        <end position="46"/>
    </location>
</feature>
<sequence length="170" mass="17459">MAIDPTHLPIFGDVEPNDPPAPIRAASVLLLINVALTAAHLAVVTASTDHDVSLALLPICLAVAFALGIRGGRDWARVASLLVAGLALLLMLGVAEGVLGVTALVLSTVLVLAAGHLMYRSDVRDYFGLPDNDSDTDDSDTAGTEVAPDGEDDFGGPSADAAPGTRTPRR</sequence>
<proteinExistence type="predicted"/>
<evidence type="ECO:0000313" key="3">
    <source>
        <dbReference type="EMBL" id="MCP2270896.1"/>
    </source>
</evidence>
<organism evidence="3 4">
    <name type="scientific">Actinokineospora diospyrosa</name>
    <dbReference type="NCBI Taxonomy" id="103728"/>
    <lineage>
        <taxon>Bacteria</taxon>
        <taxon>Bacillati</taxon>
        <taxon>Actinomycetota</taxon>
        <taxon>Actinomycetes</taxon>
        <taxon>Pseudonocardiales</taxon>
        <taxon>Pseudonocardiaceae</taxon>
        <taxon>Actinokineospora</taxon>
    </lineage>
</organism>
<reference evidence="3 4" key="1">
    <citation type="submission" date="2022-06" db="EMBL/GenBank/DDBJ databases">
        <title>Genomic Encyclopedia of Archaeal and Bacterial Type Strains, Phase II (KMG-II): from individual species to whole genera.</title>
        <authorList>
            <person name="Goeker M."/>
        </authorList>
    </citation>
    <scope>NUCLEOTIDE SEQUENCE [LARGE SCALE GENOMIC DNA]</scope>
    <source>
        <strain evidence="3 4">DSM 44255</strain>
    </source>
</reference>
<dbReference type="Proteomes" id="UP001205185">
    <property type="component" value="Unassembled WGS sequence"/>
</dbReference>
<keyword evidence="2" id="KW-0472">Membrane</keyword>